<dbReference type="InterPro" id="IPR019734">
    <property type="entry name" value="TPR_rpt"/>
</dbReference>
<dbReference type="InterPro" id="IPR002201">
    <property type="entry name" value="Glyco_trans_9"/>
</dbReference>
<proteinExistence type="predicted"/>
<dbReference type="Proteomes" id="UP000054851">
    <property type="component" value="Unassembled WGS sequence"/>
</dbReference>
<dbReference type="SMART" id="SM00028">
    <property type="entry name" value="TPR"/>
    <property type="match status" value="8"/>
</dbReference>
<dbReference type="Gene3D" id="3.40.50.2000">
    <property type="entry name" value="Glycogen Phosphorylase B"/>
    <property type="match status" value="1"/>
</dbReference>
<dbReference type="InterPro" id="IPR011990">
    <property type="entry name" value="TPR-like_helical_dom_sf"/>
</dbReference>
<gene>
    <name evidence="2" type="ORF">AWB79_04842</name>
</gene>
<dbReference type="Pfam" id="PF13432">
    <property type="entry name" value="TPR_16"/>
    <property type="match status" value="2"/>
</dbReference>
<feature type="repeat" description="TPR" evidence="1">
    <location>
        <begin position="276"/>
        <end position="309"/>
    </location>
</feature>
<evidence type="ECO:0000313" key="3">
    <source>
        <dbReference type="Proteomes" id="UP000054851"/>
    </source>
</evidence>
<dbReference type="STRING" id="1777140.AWB79_04842"/>
<keyword evidence="1" id="KW-0802">TPR repeat</keyword>
<dbReference type="SUPFAM" id="SSF53756">
    <property type="entry name" value="UDP-Glycosyltransferase/glycogen phosphorylase"/>
    <property type="match status" value="1"/>
</dbReference>
<feature type="repeat" description="TPR" evidence="1">
    <location>
        <begin position="72"/>
        <end position="105"/>
    </location>
</feature>
<dbReference type="PANTHER" id="PTHR44809">
    <property type="match status" value="1"/>
</dbReference>
<sequence>MPPPHDPYHAAAAQYERDQFKAALATLAPLLSAEPGEAEAFNLAAVCSFRLNRRDVARAYWQRTLAVSPDHAGACINLANLFSQTGQHDEARAMYRKVLDIEPDSALAHFNLGLLLRLCNQPDEAESALRNAIRLQPGLADAHHQLGMLLAATDRPAEAELTFRRALELRPDWAPVLRELGTVLHALGRAREAELVLRHATQADPNNPIAHHNLASLLAARGQWRDAEQAYRRAIDLDPTLAHAHSDFAVLLSTNGRFAEAEAHAREALGLAPANAIYHNNLANALRDLGQAEEAESAYRRAIDIEPGFADARFNLALHLLSLGAYAEGWALHEARYDERKTGRAPIPPELAYPQWRDEPLSGKSIVVLHEQGFGDTLQFCRYLPMLKAQGAASLTVVCHPHVAELISSLDGVDRCIERHELALCPAHDYWCFMMSLPLHFGTTLDTIPHAVPYLRVPEARRSHWRARLPGAAPKVGLVWAGNPRQCDPEHHALDRRRSMQATDYLPLLQAPDITFVSLQIGAWSAPQLNALPPDLRPFDPTDEVRDFADTAAIIECLDLVVTVDTSVAHLAGALGKPVWILSRIDGCWRWLREREDSPWYPTARLFHQRTPDDWTEAVERVAHALRAWRAGFIATRP</sequence>
<feature type="repeat" description="TPR" evidence="1">
    <location>
        <begin position="208"/>
        <end position="241"/>
    </location>
</feature>
<dbReference type="EMBL" id="FCOA02000018">
    <property type="protein sequence ID" value="SAK77965.1"/>
    <property type="molecule type" value="Genomic_DNA"/>
</dbReference>
<dbReference type="PANTHER" id="PTHR44809:SF1">
    <property type="entry name" value="PROTEIN O-MANNOSYL-TRANSFERASE TMTC1"/>
    <property type="match status" value="1"/>
</dbReference>
<feature type="repeat" description="TPR" evidence="1">
    <location>
        <begin position="174"/>
        <end position="207"/>
    </location>
</feature>
<accession>A0A158C6J2</accession>
<dbReference type="InterPro" id="IPR052943">
    <property type="entry name" value="TMTC_O-mannosyl-trnsfr"/>
</dbReference>
<evidence type="ECO:0000313" key="2">
    <source>
        <dbReference type="EMBL" id="SAK77965.1"/>
    </source>
</evidence>
<dbReference type="Pfam" id="PF14559">
    <property type="entry name" value="TPR_19"/>
    <property type="match status" value="1"/>
</dbReference>
<dbReference type="Pfam" id="PF13414">
    <property type="entry name" value="TPR_11"/>
    <property type="match status" value="1"/>
</dbReference>
<dbReference type="AlphaFoldDB" id="A0A158C6J2"/>
<organism evidence="2 3">
    <name type="scientific">Caballeronia hypogeia</name>
    <dbReference type="NCBI Taxonomy" id="1777140"/>
    <lineage>
        <taxon>Bacteria</taxon>
        <taxon>Pseudomonadati</taxon>
        <taxon>Pseudomonadota</taxon>
        <taxon>Betaproteobacteria</taxon>
        <taxon>Burkholderiales</taxon>
        <taxon>Burkholderiaceae</taxon>
        <taxon>Caballeronia</taxon>
    </lineage>
</organism>
<dbReference type="Pfam" id="PF01075">
    <property type="entry name" value="Glyco_transf_9"/>
    <property type="match status" value="1"/>
</dbReference>
<keyword evidence="3" id="KW-1185">Reference proteome</keyword>
<evidence type="ECO:0000256" key="1">
    <source>
        <dbReference type="PROSITE-ProRule" id="PRU00339"/>
    </source>
</evidence>
<name>A0A158C6J2_9BURK</name>
<dbReference type="SUPFAM" id="SSF48452">
    <property type="entry name" value="TPR-like"/>
    <property type="match status" value="1"/>
</dbReference>
<reference evidence="2" key="1">
    <citation type="submission" date="2016-01" db="EMBL/GenBank/DDBJ databases">
        <authorList>
            <person name="Peeters C."/>
        </authorList>
    </citation>
    <scope>NUCLEOTIDE SEQUENCE</scope>
    <source>
        <strain evidence="2">LMG 29322</strain>
    </source>
</reference>
<dbReference type="PROSITE" id="PS50005">
    <property type="entry name" value="TPR"/>
    <property type="match status" value="6"/>
</dbReference>
<feature type="repeat" description="TPR" evidence="1">
    <location>
        <begin position="106"/>
        <end position="139"/>
    </location>
</feature>
<dbReference type="Gene3D" id="1.25.40.10">
    <property type="entry name" value="Tetratricopeptide repeat domain"/>
    <property type="match status" value="4"/>
</dbReference>
<dbReference type="OrthoDB" id="9814129at2"/>
<comment type="caution">
    <text evidence="2">The sequence shown here is derived from an EMBL/GenBank/DDBJ whole genome shotgun (WGS) entry which is preliminary data.</text>
</comment>
<dbReference type="GO" id="GO:0016757">
    <property type="term" value="F:glycosyltransferase activity"/>
    <property type="evidence" value="ECO:0007669"/>
    <property type="project" value="InterPro"/>
</dbReference>
<feature type="repeat" description="TPR" evidence="1">
    <location>
        <begin position="140"/>
        <end position="173"/>
    </location>
</feature>
<protein>
    <submittedName>
        <fullName evidence="2">Tetratricopeptide repeat protein</fullName>
    </submittedName>
</protein>